<accession>A0A6J4NA35</accession>
<proteinExistence type="predicted"/>
<dbReference type="EMBL" id="CADCUU010000001">
    <property type="protein sequence ID" value="CAA9381988.1"/>
    <property type="molecule type" value="Genomic_DNA"/>
</dbReference>
<name>A0A6J4NA35_9RHOB</name>
<evidence type="ECO:0000313" key="1">
    <source>
        <dbReference type="EMBL" id="CAA9381988.1"/>
    </source>
</evidence>
<reference evidence="1" key="1">
    <citation type="submission" date="2020-02" db="EMBL/GenBank/DDBJ databases">
        <authorList>
            <person name="Meier V. D."/>
        </authorList>
    </citation>
    <scope>NUCLEOTIDE SEQUENCE</scope>
    <source>
        <strain evidence="1">AVDCRST_MAG15</strain>
    </source>
</reference>
<dbReference type="AlphaFoldDB" id="A0A6J4NA35"/>
<organism evidence="1">
    <name type="scientific">uncultured Rubellimicrobium sp</name>
    <dbReference type="NCBI Taxonomy" id="543078"/>
    <lineage>
        <taxon>Bacteria</taxon>
        <taxon>Pseudomonadati</taxon>
        <taxon>Pseudomonadota</taxon>
        <taxon>Alphaproteobacteria</taxon>
        <taxon>Rhodobacterales</taxon>
        <taxon>Roseobacteraceae</taxon>
        <taxon>Rubellimicrobium</taxon>
        <taxon>environmental samples</taxon>
    </lineage>
</organism>
<gene>
    <name evidence="1" type="ORF">AVDCRST_MAG15-1016</name>
</gene>
<protein>
    <submittedName>
        <fullName evidence="1">Uncharacterized protein</fullName>
    </submittedName>
</protein>
<sequence>MGRFPVPCVWVNGHYAHILEPWTAESEGLFGIKLAGLPTRSMLHWPLEYRRRPIWNMLSGLIPATAKPSTTDDMRTATILPLPEDVRM</sequence>